<evidence type="ECO:0000256" key="9">
    <source>
        <dbReference type="ARBA" id="ARBA00023004"/>
    </source>
</evidence>
<dbReference type="PANTHER" id="PTHR43396">
    <property type="entry name" value="FLAVOHEMOPROTEIN"/>
    <property type="match status" value="1"/>
</dbReference>
<evidence type="ECO:0000256" key="14">
    <source>
        <dbReference type="RuleBase" id="RU000356"/>
    </source>
</evidence>
<comment type="similarity">
    <text evidence="2">In the C-terminal section; belongs to the flavoprotein pyridine nucleotide cytochrome reductase family.</text>
</comment>
<evidence type="ECO:0000256" key="2">
    <source>
        <dbReference type="ARBA" id="ARBA00006401"/>
    </source>
</evidence>
<dbReference type="RefSeq" id="WP_096197252.1">
    <property type="nucleotide sequence ID" value="NZ_JBQQOJ010000010.1"/>
</dbReference>
<comment type="similarity">
    <text evidence="14">Belongs to the globin family.</text>
</comment>
<name>A0A2A3YIA9_9MICO</name>
<dbReference type="Pfam" id="PF00042">
    <property type="entry name" value="Globin"/>
    <property type="match status" value="1"/>
</dbReference>
<evidence type="ECO:0000256" key="11">
    <source>
        <dbReference type="ARBA" id="ARBA00023027"/>
    </source>
</evidence>
<dbReference type="AlphaFoldDB" id="A0A2A3YIA9"/>
<dbReference type="InterPro" id="IPR017927">
    <property type="entry name" value="FAD-bd_FR_type"/>
</dbReference>
<dbReference type="GO" id="GO:0071949">
    <property type="term" value="F:FAD binding"/>
    <property type="evidence" value="ECO:0007669"/>
    <property type="project" value="TreeGrafter"/>
</dbReference>
<dbReference type="GO" id="GO:0046210">
    <property type="term" value="P:nitric oxide catabolic process"/>
    <property type="evidence" value="ECO:0007669"/>
    <property type="project" value="TreeGrafter"/>
</dbReference>
<keyword evidence="8" id="KW-0521">NADP</keyword>
<keyword evidence="6" id="KW-0001">2Fe-2S</keyword>
<feature type="domain" description="FAD-binding FR-type" evidence="16">
    <location>
        <begin position="171"/>
        <end position="279"/>
    </location>
</feature>
<dbReference type="SUPFAM" id="SSF63380">
    <property type="entry name" value="Riboflavin synthase domain-like"/>
    <property type="match status" value="1"/>
</dbReference>
<keyword evidence="14" id="KW-0813">Transport</keyword>
<evidence type="ECO:0000256" key="13">
    <source>
        <dbReference type="ARBA" id="ARBA00049433"/>
    </source>
</evidence>
<dbReference type="InterPro" id="IPR039261">
    <property type="entry name" value="FNR_nucleotide-bd"/>
</dbReference>
<organism evidence="17 18">
    <name type="scientific">Brachybacterium alimentarium</name>
    <dbReference type="NCBI Taxonomy" id="47845"/>
    <lineage>
        <taxon>Bacteria</taxon>
        <taxon>Bacillati</taxon>
        <taxon>Actinomycetota</taxon>
        <taxon>Actinomycetes</taxon>
        <taxon>Micrococcales</taxon>
        <taxon>Dermabacteraceae</taxon>
        <taxon>Brachybacterium</taxon>
    </lineage>
</organism>
<dbReference type="InterPro" id="IPR000971">
    <property type="entry name" value="Globin"/>
</dbReference>
<comment type="caution">
    <text evidence="17">The sequence shown here is derived from an EMBL/GenBank/DDBJ whole genome shotgun (WGS) entry which is preliminary data.</text>
</comment>
<dbReference type="Pfam" id="PF00175">
    <property type="entry name" value="NAD_binding_1"/>
    <property type="match status" value="1"/>
</dbReference>
<comment type="cofactor">
    <cofactor evidence="1">
        <name>heme b</name>
        <dbReference type="ChEBI" id="CHEBI:60344"/>
    </cofactor>
</comment>
<protein>
    <recommendedName>
        <fullName evidence="3">nitric oxide dioxygenase</fullName>
        <ecNumber evidence="3">1.14.12.17</ecNumber>
    </recommendedName>
</protein>
<dbReference type="PRINTS" id="PR00409">
    <property type="entry name" value="PHDIOXRDTASE"/>
</dbReference>
<dbReference type="CDD" id="cd06184">
    <property type="entry name" value="flavohem_like_fad_nad_binding"/>
    <property type="match status" value="1"/>
</dbReference>
<evidence type="ECO:0000256" key="3">
    <source>
        <dbReference type="ARBA" id="ARBA00012229"/>
    </source>
</evidence>
<dbReference type="CDD" id="cd14782">
    <property type="entry name" value="FHb-globin_2"/>
    <property type="match status" value="1"/>
</dbReference>
<evidence type="ECO:0000256" key="12">
    <source>
        <dbReference type="ARBA" id="ARBA00048649"/>
    </source>
</evidence>
<evidence type="ECO:0000313" key="17">
    <source>
        <dbReference type="EMBL" id="PCC39096.1"/>
    </source>
</evidence>
<keyword evidence="7" id="KW-0479">Metal-binding</keyword>
<proteinExistence type="inferred from homology"/>
<dbReference type="GO" id="GO:0019825">
    <property type="term" value="F:oxygen binding"/>
    <property type="evidence" value="ECO:0007669"/>
    <property type="project" value="InterPro"/>
</dbReference>
<dbReference type="OrthoDB" id="9796486at2"/>
<dbReference type="GO" id="GO:0020037">
    <property type="term" value="F:heme binding"/>
    <property type="evidence" value="ECO:0007669"/>
    <property type="project" value="InterPro"/>
</dbReference>
<evidence type="ECO:0000256" key="4">
    <source>
        <dbReference type="ARBA" id="ARBA00022617"/>
    </source>
</evidence>
<dbReference type="Gene3D" id="3.40.50.80">
    <property type="entry name" value="Nucleotide-binding domain of ferredoxin-NADP reductase (FNR) module"/>
    <property type="match status" value="1"/>
</dbReference>
<evidence type="ECO:0000313" key="18">
    <source>
        <dbReference type="Proteomes" id="UP000218598"/>
    </source>
</evidence>
<keyword evidence="9" id="KW-0408">Iron</keyword>
<dbReference type="PROSITE" id="PS51384">
    <property type="entry name" value="FAD_FR"/>
    <property type="match status" value="1"/>
</dbReference>
<dbReference type="Pfam" id="PF00970">
    <property type="entry name" value="FAD_binding_6"/>
    <property type="match status" value="1"/>
</dbReference>
<gene>
    <name evidence="17" type="ORF">CIK66_10675</name>
</gene>
<evidence type="ECO:0000259" key="16">
    <source>
        <dbReference type="PROSITE" id="PS51384"/>
    </source>
</evidence>
<dbReference type="GO" id="GO:0051537">
    <property type="term" value="F:2 iron, 2 sulfur cluster binding"/>
    <property type="evidence" value="ECO:0007669"/>
    <property type="project" value="UniProtKB-KW"/>
</dbReference>
<keyword evidence="11" id="KW-0520">NAD</keyword>
<dbReference type="EMBL" id="NRGR01000018">
    <property type="protein sequence ID" value="PCC39096.1"/>
    <property type="molecule type" value="Genomic_DNA"/>
</dbReference>
<feature type="domain" description="Globin" evidence="15">
    <location>
        <begin position="18"/>
        <end position="159"/>
    </location>
</feature>
<dbReference type="Gene3D" id="2.40.30.10">
    <property type="entry name" value="Translation factors"/>
    <property type="match status" value="1"/>
</dbReference>
<keyword evidence="5 14" id="KW-0561">Oxygen transport</keyword>
<accession>A0A2A3YIA9</accession>
<dbReference type="FunFam" id="1.10.490.10:FF:000003">
    <property type="entry name" value="Flavohemoprotein"/>
    <property type="match status" value="1"/>
</dbReference>
<keyword evidence="10" id="KW-0411">Iron-sulfur</keyword>
<keyword evidence="18" id="KW-1185">Reference proteome</keyword>
<dbReference type="GO" id="GO:0008941">
    <property type="term" value="F:nitric oxide dioxygenase NAD(P)H activity"/>
    <property type="evidence" value="ECO:0007669"/>
    <property type="project" value="UniProtKB-EC"/>
</dbReference>
<dbReference type="GO" id="GO:0071500">
    <property type="term" value="P:cellular response to nitrosative stress"/>
    <property type="evidence" value="ECO:0007669"/>
    <property type="project" value="TreeGrafter"/>
</dbReference>
<evidence type="ECO:0000256" key="10">
    <source>
        <dbReference type="ARBA" id="ARBA00023014"/>
    </source>
</evidence>
<evidence type="ECO:0000256" key="7">
    <source>
        <dbReference type="ARBA" id="ARBA00022723"/>
    </source>
</evidence>
<dbReference type="GO" id="GO:0046872">
    <property type="term" value="F:metal ion binding"/>
    <property type="evidence" value="ECO:0007669"/>
    <property type="project" value="UniProtKB-KW"/>
</dbReference>
<dbReference type="InterPro" id="IPR017938">
    <property type="entry name" value="Riboflavin_synthase-like_b-brl"/>
</dbReference>
<evidence type="ECO:0000259" key="15">
    <source>
        <dbReference type="PROSITE" id="PS01033"/>
    </source>
</evidence>
<dbReference type="Gene3D" id="1.10.490.10">
    <property type="entry name" value="Globins"/>
    <property type="match status" value="1"/>
</dbReference>
<evidence type="ECO:0000256" key="6">
    <source>
        <dbReference type="ARBA" id="ARBA00022714"/>
    </source>
</evidence>
<dbReference type="SUPFAM" id="SSF52343">
    <property type="entry name" value="Ferredoxin reductase-like, C-terminal NADP-linked domain"/>
    <property type="match status" value="1"/>
</dbReference>
<dbReference type="PANTHER" id="PTHR43396:SF3">
    <property type="entry name" value="FLAVOHEMOPROTEIN"/>
    <property type="match status" value="1"/>
</dbReference>
<evidence type="ECO:0000256" key="1">
    <source>
        <dbReference type="ARBA" id="ARBA00001970"/>
    </source>
</evidence>
<dbReference type="InterPro" id="IPR009050">
    <property type="entry name" value="Globin-like_sf"/>
</dbReference>
<dbReference type="SUPFAM" id="SSF46458">
    <property type="entry name" value="Globin-like"/>
    <property type="match status" value="1"/>
</dbReference>
<reference evidence="17 18" key="1">
    <citation type="journal article" date="2017" name="Elife">
        <title>Extensive horizontal gene transfer in cheese-associated bacteria.</title>
        <authorList>
            <person name="Bonham K.S."/>
            <person name="Wolfe B.E."/>
            <person name="Dutton R.J."/>
        </authorList>
    </citation>
    <scope>NUCLEOTIDE SEQUENCE [LARGE SCALE GENOMIC DNA]</scope>
    <source>
        <strain evidence="17 18">341_9</strain>
    </source>
</reference>
<comment type="catalytic activity">
    <reaction evidence="12">
        <text>2 nitric oxide + NADH + 2 O2 = 2 nitrate + NAD(+) + H(+)</text>
        <dbReference type="Rhea" id="RHEA:19469"/>
        <dbReference type="ChEBI" id="CHEBI:15378"/>
        <dbReference type="ChEBI" id="CHEBI:15379"/>
        <dbReference type="ChEBI" id="CHEBI:16480"/>
        <dbReference type="ChEBI" id="CHEBI:17632"/>
        <dbReference type="ChEBI" id="CHEBI:57540"/>
        <dbReference type="ChEBI" id="CHEBI:57945"/>
        <dbReference type="EC" id="1.14.12.17"/>
    </reaction>
</comment>
<dbReference type="Proteomes" id="UP000218598">
    <property type="component" value="Unassembled WGS sequence"/>
</dbReference>
<dbReference type="EC" id="1.14.12.17" evidence="3"/>
<sequence>MSVALTAARRPQLDLEGALTLAQETVIRDTLPLVGAHIEEIAPTFYRRMFAAHPELLRDTFNRGNQAQGVQQKALASSVATYATLLVTPDAPSPRELLGRIGHKHASLGITEDQYEIVHEHLMAAIVEVLGTDAVTAEVADAWDAVYWHMARTLIAFEKDLYADAGVEPGDVFRTAVVARRVEESSTVVSFELVAAEGEEPLRGFVPGQYISVGVRLPDGARQLRQYSLSSAPAEGRWRITVRREQGEPDGEVSTHLHRTVREGDQLEVTLPYGDLALDTASSDPVVLVSAGIGVTPLLGMLHHLAAEQRDRQVIVLHGDGDAADSALVHELVDTVAELPAHSGSRLHLWFSRSMASDPCAAHQDDRLAAREGRLQITAEHLPEAAEVYLCGSHGFLQGARQQLAEAGIPEERVHVELFAPNDWLLPGR</sequence>
<comment type="catalytic activity">
    <reaction evidence="13">
        <text>2 nitric oxide + NADPH + 2 O2 = 2 nitrate + NADP(+) + H(+)</text>
        <dbReference type="Rhea" id="RHEA:19465"/>
        <dbReference type="ChEBI" id="CHEBI:15378"/>
        <dbReference type="ChEBI" id="CHEBI:15379"/>
        <dbReference type="ChEBI" id="CHEBI:16480"/>
        <dbReference type="ChEBI" id="CHEBI:17632"/>
        <dbReference type="ChEBI" id="CHEBI:57783"/>
        <dbReference type="ChEBI" id="CHEBI:58349"/>
        <dbReference type="EC" id="1.14.12.17"/>
    </reaction>
</comment>
<dbReference type="InterPro" id="IPR001433">
    <property type="entry name" value="OxRdtase_FAD/NAD-bd"/>
</dbReference>
<keyword evidence="4 14" id="KW-0349">Heme</keyword>
<dbReference type="PROSITE" id="PS01033">
    <property type="entry name" value="GLOBIN"/>
    <property type="match status" value="1"/>
</dbReference>
<evidence type="ECO:0000256" key="5">
    <source>
        <dbReference type="ARBA" id="ARBA00022621"/>
    </source>
</evidence>
<dbReference type="InterPro" id="IPR012292">
    <property type="entry name" value="Globin/Proto"/>
</dbReference>
<dbReference type="GO" id="GO:0005344">
    <property type="term" value="F:oxygen carrier activity"/>
    <property type="evidence" value="ECO:0007669"/>
    <property type="project" value="UniProtKB-KW"/>
</dbReference>
<evidence type="ECO:0000256" key="8">
    <source>
        <dbReference type="ARBA" id="ARBA00022857"/>
    </source>
</evidence>
<dbReference type="InterPro" id="IPR008333">
    <property type="entry name" value="Cbr1-like_FAD-bd_dom"/>
</dbReference>